<dbReference type="Gene3D" id="3.60.120.10">
    <property type="entry name" value="Anthranilate synthase"/>
    <property type="match status" value="1"/>
</dbReference>
<evidence type="ECO:0000256" key="2">
    <source>
        <dbReference type="ARBA" id="ARBA00005297"/>
    </source>
</evidence>
<feature type="domain" description="Chorismate-utilising enzyme C-terminal" evidence="6">
    <location>
        <begin position="190"/>
        <end position="443"/>
    </location>
</feature>
<reference evidence="7 8" key="1">
    <citation type="journal article" date="2017" name="BMC Microbiol.">
        <title>Comparative genomics of Enterococcus spp. isolated from bovine feces.</title>
        <authorList>
            <person name="Beukers A.G."/>
            <person name="Zaheer R."/>
            <person name="Goji N."/>
            <person name="Amoako K.K."/>
            <person name="Chaves A.V."/>
            <person name="Ward M.P."/>
            <person name="McAllister T.A."/>
        </authorList>
    </citation>
    <scope>NUCLEOTIDE SEQUENCE [LARGE SCALE GENOMIC DNA]</scope>
    <source>
        <strain evidence="7 8">F1129D 143</strain>
    </source>
</reference>
<dbReference type="InterPro" id="IPR005801">
    <property type="entry name" value="ADC_synthase"/>
</dbReference>
<dbReference type="RefSeq" id="WP_081181617.1">
    <property type="nucleotide sequence ID" value="NZ_MJEA01000001.1"/>
</dbReference>
<dbReference type="GO" id="GO:0008909">
    <property type="term" value="F:isochorismate synthase activity"/>
    <property type="evidence" value="ECO:0007669"/>
    <property type="project" value="UniProtKB-EC"/>
</dbReference>
<dbReference type="SUPFAM" id="SSF56322">
    <property type="entry name" value="ADC synthase"/>
    <property type="match status" value="1"/>
</dbReference>
<evidence type="ECO:0000256" key="3">
    <source>
        <dbReference type="ARBA" id="ARBA00012824"/>
    </source>
</evidence>
<evidence type="ECO:0000256" key="5">
    <source>
        <dbReference type="ARBA" id="ARBA00041564"/>
    </source>
</evidence>
<dbReference type="Proteomes" id="UP000192477">
    <property type="component" value="Unassembled WGS sequence"/>
</dbReference>
<dbReference type="EC" id="5.4.4.2" evidence="3"/>
<gene>
    <name evidence="7" type="ORF">BH747_01140</name>
</gene>
<proteinExistence type="inferred from homology"/>
<evidence type="ECO:0000313" key="7">
    <source>
        <dbReference type="EMBL" id="OQO71468.1"/>
    </source>
</evidence>
<dbReference type="EMBL" id="MJEA01000001">
    <property type="protein sequence ID" value="OQO71468.1"/>
    <property type="molecule type" value="Genomic_DNA"/>
</dbReference>
<organism evidence="7 8">
    <name type="scientific">Enterococcus villorum</name>
    <dbReference type="NCBI Taxonomy" id="112904"/>
    <lineage>
        <taxon>Bacteria</taxon>
        <taxon>Bacillati</taxon>
        <taxon>Bacillota</taxon>
        <taxon>Bacilli</taxon>
        <taxon>Lactobacillales</taxon>
        <taxon>Enterococcaceae</taxon>
        <taxon>Enterococcus</taxon>
    </lineage>
</organism>
<dbReference type="PANTHER" id="PTHR42839">
    <property type="entry name" value="ISOCHORISMATE SYNTHASE ENTC"/>
    <property type="match status" value="1"/>
</dbReference>
<evidence type="ECO:0000259" key="6">
    <source>
        <dbReference type="Pfam" id="PF00425"/>
    </source>
</evidence>
<dbReference type="PANTHER" id="PTHR42839:SF1">
    <property type="entry name" value="ISOCHORISMATE SYNTHASE MENF"/>
    <property type="match status" value="1"/>
</dbReference>
<dbReference type="GO" id="GO:0009697">
    <property type="term" value="P:salicylic acid biosynthetic process"/>
    <property type="evidence" value="ECO:0007669"/>
    <property type="project" value="TreeGrafter"/>
</dbReference>
<sequence>MTTSLDNLKLTNVPKESYLSYSFEVPYEPLEHIFAKTTESKGQRFFWQTPDRQFGLLEIGQNLIKEKRSWSTTDVIETKKEFLKKLLFVGDKQVSPVLFGGLPFDANNRKNEVMWGGLEEGHFILPTILFKQKHQRLEVVLTVKNCFETLKKLEYAFTEKINQVNEILKRCIPTFFKGQINSECERHVPEFLQAVKETVQCVSDPKEILKKVVLARQLQIKGSSISTERILFHLIQQQPNTYRFVLEKKEKTFIGATPERLIQATNTHFLTASIAGSTTRGSTEKEDQTLGENLLKDSKNLSEHQLVVDRLSKQMTSFIDGNLVVSNKSLLKNRDIQHLRLTLKGLRKKEISFLEAVKELHPSPALGGEPKQLAMDWLAEKELSGRGLYGGPIGWCEVVDDIGEFAVGIRSGVVDSSGALLYAGCGIVKDSTPEAEYAETALKFQPMLRGVKE</sequence>
<keyword evidence="4" id="KW-0413">Isomerase</keyword>
<dbReference type="STRING" id="112904.BH747_01140"/>
<dbReference type="Pfam" id="PF00425">
    <property type="entry name" value="Chorismate_bind"/>
    <property type="match status" value="1"/>
</dbReference>
<comment type="catalytic activity">
    <reaction evidence="1">
        <text>chorismate = isochorismate</text>
        <dbReference type="Rhea" id="RHEA:18985"/>
        <dbReference type="ChEBI" id="CHEBI:29748"/>
        <dbReference type="ChEBI" id="CHEBI:29780"/>
        <dbReference type="EC" id="5.4.4.2"/>
    </reaction>
</comment>
<evidence type="ECO:0000256" key="4">
    <source>
        <dbReference type="ARBA" id="ARBA00023235"/>
    </source>
</evidence>
<comment type="caution">
    <text evidence="7">The sequence shown here is derived from an EMBL/GenBank/DDBJ whole genome shotgun (WGS) entry which is preliminary data.</text>
</comment>
<dbReference type="AlphaFoldDB" id="A0A1V8YFX8"/>
<comment type="similarity">
    <text evidence="2">Belongs to the isochorismate synthase family.</text>
</comment>
<evidence type="ECO:0000313" key="8">
    <source>
        <dbReference type="Proteomes" id="UP000192477"/>
    </source>
</evidence>
<protein>
    <recommendedName>
        <fullName evidence="3">isochorismate synthase</fullName>
        <ecNumber evidence="3">5.4.4.2</ecNumber>
    </recommendedName>
    <alternativeName>
        <fullName evidence="5">Isochorismate mutase</fullName>
    </alternativeName>
</protein>
<dbReference type="NCBIfam" id="TIGR00543">
    <property type="entry name" value="isochor_syn"/>
    <property type="match status" value="1"/>
</dbReference>
<dbReference type="InterPro" id="IPR004561">
    <property type="entry name" value="IsoChor_synthase"/>
</dbReference>
<evidence type="ECO:0000256" key="1">
    <source>
        <dbReference type="ARBA" id="ARBA00000799"/>
    </source>
</evidence>
<name>A0A1V8YFX8_9ENTE</name>
<accession>A0A1V8YFX8</accession>
<dbReference type="OrthoDB" id="9803598at2"/>
<dbReference type="InterPro" id="IPR015890">
    <property type="entry name" value="Chorismate_C"/>
</dbReference>